<comment type="caution">
    <text evidence="1">The sequence shown here is derived from an EMBL/GenBank/DDBJ whole genome shotgun (WGS) entry which is preliminary data.</text>
</comment>
<dbReference type="EMBL" id="VBTE01000015">
    <property type="protein sequence ID" value="TLQ07579.1"/>
    <property type="molecule type" value="Genomic_DNA"/>
</dbReference>
<accession>A0A5R9C420</accession>
<sequence>MKGIYDKLEQKLRDHALLKKEITNRKLELEFAKVADGNTTAVQTSNGNSDPVGRLVEKWEMDGDLITMKRRYATIDKFMKEIDESHKIILQMRYMSKRPQSWDVIALRVGYTENHCIRVRKQLLDQLADRLGWEVA</sequence>
<dbReference type="OrthoDB" id="1706986at2"/>
<organism evidence="1 2">
    <name type="scientific">Marinilactibacillus psychrotolerans</name>
    <dbReference type="NCBI Taxonomy" id="191770"/>
    <lineage>
        <taxon>Bacteria</taxon>
        <taxon>Bacillati</taxon>
        <taxon>Bacillota</taxon>
        <taxon>Bacilli</taxon>
        <taxon>Lactobacillales</taxon>
        <taxon>Carnobacteriaceae</taxon>
        <taxon>Marinilactibacillus</taxon>
    </lineage>
</organism>
<dbReference type="Proteomes" id="UP000307201">
    <property type="component" value="Unassembled WGS sequence"/>
</dbReference>
<proteinExistence type="predicted"/>
<protein>
    <submittedName>
        <fullName evidence="1">DUF722 domain-containing protein</fullName>
    </submittedName>
</protein>
<reference evidence="1 2" key="1">
    <citation type="submission" date="2019-05" db="EMBL/GenBank/DDBJ databases">
        <title>The metagenome of a microbial culture collection derived from dairy environment covers the genomic content of the human microbiome.</title>
        <authorList>
            <person name="Roder T."/>
            <person name="Wuthrich D."/>
            <person name="Sattari Z."/>
            <person name="Von Ah U."/>
            <person name="Bar C."/>
            <person name="Ronchi F."/>
            <person name="Macpherson A.J."/>
            <person name="Ganal-Vonarburg S.C."/>
            <person name="Bruggmann R."/>
            <person name="Vergeres G."/>
        </authorList>
    </citation>
    <scope>NUCLEOTIDE SEQUENCE [LARGE SCALE GENOMIC DNA]</scope>
    <source>
        <strain evidence="1 2">FAM 24235</strain>
    </source>
</reference>
<dbReference type="AlphaFoldDB" id="A0A5R9C420"/>
<dbReference type="RefSeq" id="WP_138471676.1">
    <property type="nucleotide sequence ID" value="NZ_VBTE01000015.1"/>
</dbReference>
<dbReference type="InterPro" id="IPR006523">
    <property type="entry name" value="RinA"/>
</dbReference>
<gene>
    <name evidence="1" type="ORF">FEZ48_06245</name>
</gene>
<name>A0A5R9C420_9LACT</name>
<dbReference type="NCBIfam" id="TIGR01636">
    <property type="entry name" value="phage_rinA"/>
    <property type="match status" value="1"/>
</dbReference>
<evidence type="ECO:0000313" key="2">
    <source>
        <dbReference type="Proteomes" id="UP000307201"/>
    </source>
</evidence>
<evidence type="ECO:0000313" key="1">
    <source>
        <dbReference type="EMBL" id="TLQ07579.1"/>
    </source>
</evidence>